<evidence type="ECO:0000313" key="4">
    <source>
        <dbReference type="EMBL" id="KJV56201.1"/>
    </source>
</evidence>
<feature type="chain" id="PRO_5002464757" evidence="2">
    <location>
        <begin position="27"/>
        <end position="1404"/>
    </location>
</feature>
<proteinExistence type="predicted"/>
<dbReference type="Gene3D" id="2.40.128.130">
    <property type="entry name" value="Autotransporter beta-domain"/>
    <property type="match status" value="1"/>
</dbReference>
<feature type="compositionally biased region" description="Gly residues" evidence="1">
    <location>
        <begin position="82"/>
        <end position="92"/>
    </location>
</feature>
<feature type="region of interest" description="Disordered" evidence="1">
    <location>
        <begin position="998"/>
        <end position="1060"/>
    </location>
</feature>
<dbReference type="Pfam" id="PF03797">
    <property type="entry name" value="Autotransporter"/>
    <property type="match status" value="1"/>
</dbReference>
<dbReference type="PROSITE" id="PS51208">
    <property type="entry name" value="AUTOTRANSPORTER"/>
    <property type="match status" value="1"/>
</dbReference>
<keyword evidence="5" id="KW-1185">Reference proteome</keyword>
<dbReference type="Proteomes" id="UP000033616">
    <property type="component" value="Unassembled WGS sequence"/>
</dbReference>
<dbReference type="OrthoDB" id="7161210at2"/>
<dbReference type="STRING" id="1359168.OCHUTO_0573"/>
<organism evidence="4 5">
    <name type="scientific">Orientia chuto str. Dubai</name>
    <dbReference type="NCBI Taxonomy" id="1359168"/>
    <lineage>
        <taxon>Bacteria</taxon>
        <taxon>Pseudomonadati</taxon>
        <taxon>Pseudomonadota</taxon>
        <taxon>Alphaproteobacteria</taxon>
        <taxon>Rickettsiales</taxon>
        <taxon>Rickettsiaceae</taxon>
        <taxon>Rickettsieae</taxon>
        <taxon>Orientia</taxon>
    </lineage>
</organism>
<feature type="compositionally biased region" description="Polar residues" evidence="1">
    <location>
        <begin position="63"/>
        <end position="76"/>
    </location>
</feature>
<dbReference type="PATRIC" id="fig|1359168.3.peg.167"/>
<evidence type="ECO:0000256" key="2">
    <source>
        <dbReference type="SAM" id="SignalP"/>
    </source>
</evidence>
<dbReference type="InterPro" id="IPR036709">
    <property type="entry name" value="Autotransporte_beta_dom_sf"/>
</dbReference>
<feature type="region of interest" description="Disordered" evidence="1">
    <location>
        <begin position="31"/>
        <end position="186"/>
    </location>
</feature>
<dbReference type="SUPFAM" id="SSF103515">
    <property type="entry name" value="Autotransporter"/>
    <property type="match status" value="1"/>
</dbReference>
<dbReference type="EMBL" id="LANP01000012">
    <property type="protein sequence ID" value="KJV56201.1"/>
    <property type="molecule type" value="Genomic_DNA"/>
</dbReference>
<keyword evidence="2" id="KW-0732">Signal</keyword>
<evidence type="ECO:0000256" key="1">
    <source>
        <dbReference type="SAM" id="MobiDB-lite"/>
    </source>
</evidence>
<evidence type="ECO:0000313" key="5">
    <source>
        <dbReference type="Proteomes" id="UP000033616"/>
    </source>
</evidence>
<feature type="domain" description="Autotransporter" evidence="3">
    <location>
        <begin position="1128"/>
        <end position="1404"/>
    </location>
</feature>
<gene>
    <name evidence="4" type="ORF">OCHUTO_0573</name>
</gene>
<feature type="compositionally biased region" description="Acidic residues" evidence="1">
    <location>
        <begin position="1032"/>
        <end position="1046"/>
    </location>
</feature>
<feature type="compositionally biased region" description="Gly residues" evidence="1">
    <location>
        <begin position="120"/>
        <end position="165"/>
    </location>
</feature>
<reference evidence="4 5" key="1">
    <citation type="submission" date="2015-02" db="EMBL/GenBank/DDBJ databases">
        <title>Genome Sequencing of Rickettsiales.</title>
        <authorList>
            <person name="Daugherty S.C."/>
            <person name="Su Q."/>
            <person name="Abolude K."/>
            <person name="Beier-Sexton M."/>
            <person name="Carlyon J.A."/>
            <person name="Carter R."/>
            <person name="Day N.P."/>
            <person name="Dumler S.J."/>
            <person name="Dyachenko V."/>
            <person name="Godinez A."/>
            <person name="Kurtti T.J."/>
            <person name="Lichay M."/>
            <person name="Mullins K.E."/>
            <person name="Ott S."/>
            <person name="Pappas-Brown V."/>
            <person name="Paris D.H."/>
            <person name="Patel P."/>
            <person name="Richards A.L."/>
            <person name="Sadzewicz L."/>
            <person name="Sears K."/>
            <person name="Seidman D."/>
            <person name="Sengamalay N."/>
            <person name="Stenos J."/>
            <person name="Tallon L.J."/>
            <person name="Vincent G."/>
            <person name="Fraser C.M."/>
            <person name="Munderloh U."/>
            <person name="Dunning-Hotopp J.C."/>
        </authorList>
    </citation>
    <scope>NUCLEOTIDE SEQUENCE [LARGE SCALE GENOMIC DNA]</scope>
    <source>
        <strain evidence="4 5">Fuller</strain>
    </source>
</reference>
<feature type="region of interest" description="Disordered" evidence="1">
    <location>
        <begin position="285"/>
        <end position="311"/>
    </location>
</feature>
<dbReference type="RefSeq" id="WP_045797258.1">
    <property type="nucleotide sequence ID" value="NZ_LANP01000012.1"/>
</dbReference>
<dbReference type="InterPro" id="IPR005546">
    <property type="entry name" value="Autotransporte_beta"/>
</dbReference>
<feature type="compositionally biased region" description="Low complexity" evidence="1">
    <location>
        <begin position="93"/>
        <end position="104"/>
    </location>
</feature>
<sequence>MKNSKNISLIFFTTLFTLGTITNMYAADKEPSAATSNNNTVDTNAGETNENTGSGTAEGEGTQGNSETSEVVNSDSPAAEGTEGGAAGGGTTGDDATGGTTAEGETTEGGTTGDDATGGTTAGGGTTEDGAAGGGAAGGGTTEDGAAGGGAAGGTAAGGTAAGGGADDDRGGRGNRRSILGFLSPQTTPGIARTPIVLRDLHTQSIVVQQNPGNGAQPVRIFDSGNVYIEDLKGDPHVFDIEVCADNMVLYLPAKPFKKIRRLNLGIRRPLVVINNTSQPQSSLVSGIRTSVSAPELSGSESDTERSRRRTSERVRRAVSIFFSPESSPFDLSVLNSVASSDPGIVEGAINATIGGYGPFYTSKPTSLPTDLIITGSLAVKAPLELTVPGTSVLKELRVNSPTSFAVAAPGALNLQSSLAANIAGQDTIINSSGSNSRIACAKIGSPGEPVKINVLNGKLFFNPAGGVDEVNIHAAVASDTSRSAKMIFDNLSTRPIKYNVHGSIATPQKPITKVSLNRSTTLNVLGNIYAHKLKMKVQDNTENPMLLLNGTAYLGSIYPSMPLVGRVIVEGSPSSSGGVYQCELLCNTAGTREKPLHSIVLPQHNITSDGIVPCNKVFITHDKTASSTNIHAGSVIFFNMQDMMVVSGKSANIAANISVPGSSGGSIVVDKGCALTHSGHIGHQAAALGRIQLQDGSSFTSDGNVFGSHTAGFVASVREILLNKNSTVTFNSATTWNTSIQLDGLDGSGTQVIMSKGDISANIGCTLGTVESVTILPKSAEKKPVVSFGGTIYTNNCVINPGKTKGRLIITRDTKITQSDHIPGVIDIGNADISLSKSSLTLEGDKIKMLGYKSQKSHSTNPNKLAKKQVTTFHVGYDVDQNGSIIRNGCVVISSKHLSADNKLVFSVVHSNGSEKDLTRKAVLSPVAFSGNQSQQGDLYDLVYLCDDKCRWKPLNPDIDEGGLVKLRFGFDGFVEQQKGDSTKPTPESEVDVLKLMKLDDEQSQDDEKTGSISTTETEEDDSTASGSGADSDDEAASDDASGDGDDGHYAPPLPPMPTRLQLSVIEQPTSSQSSASPALILPVVTSDAALKIGVKTAVNAVASIVESKVSREHDDGSSVKSAGSDISNQSLNIWSDVFLSNVNQQKHEHMQGYKTDISGITIGADKYLNANTIVGTAVSYSKFNTKYDDSRIEKIDSSVFLLSFYGQYSFKSSTFIRGMINVAKFSDNTNNSELTLWQGNSYHGSFTAGYYFYPLKNTKKLTLVPTLGVKYSQFNTSINKATGSSSSNIGDRSHKTLEGVIGISLEQLFTNNTSNNVLSAIYGYIHHNLYDCQDGAKLPNHQFSFNPNVITVHEKCLHKTFYHVGAKLSIKRNIMEIGIACDIYMAEKYISHTGTIYAKASF</sequence>
<comment type="caution">
    <text evidence="4">The sequence shown here is derived from an EMBL/GenBank/DDBJ whole genome shotgun (WGS) entry which is preliminary data.</text>
</comment>
<name>A0A0F3MKN4_9RICK</name>
<accession>A0A0F3MKN4</accession>
<protein>
    <submittedName>
        <fullName evidence="4">Autotransporter beta-domain protein</fullName>
    </submittedName>
</protein>
<dbReference type="SMART" id="SM00869">
    <property type="entry name" value="Autotransporter"/>
    <property type="match status" value="1"/>
</dbReference>
<feature type="compositionally biased region" description="Polar residues" evidence="1">
    <location>
        <begin position="33"/>
        <end position="55"/>
    </location>
</feature>
<feature type="compositionally biased region" description="Basic and acidic residues" evidence="1">
    <location>
        <begin position="998"/>
        <end position="1011"/>
    </location>
</feature>
<evidence type="ECO:0000259" key="3">
    <source>
        <dbReference type="PROSITE" id="PS51208"/>
    </source>
</evidence>
<feature type="signal peptide" evidence="2">
    <location>
        <begin position="1"/>
        <end position="26"/>
    </location>
</feature>